<evidence type="ECO:0000256" key="2">
    <source>
        <dbReference type="ARBA" id="ARBA00023125"/>
    </source>
</evidence>
<dbReference type="Proteomes" id="UP000284892">
    <property type="component" value="Unassembled WGS sequence"/>
</dbReference>
<protein>
    <submittedName>
        <fullName evidence="5">Helix-turn-helix protein</fullName>
    </submittedName>
</protein>
<sequence length="267" mass="31451">MKFKKYNPSKAYEHLIAYFWTIKSSSCDTSTYRFVPDAYVDWVFHLESPWQCDFPDVECQSKTGKFHVFGQIKKYIDVSLPKGHLNAFGVKFHPWVANKIWKVDMHYLTNECLNLTDIDLPEMEILQEQICAVNTTQERIQLIETYLLPYICYNDEKSLKTIFKQLDIGIQHISELEANFGRRRLQQRFKNEIGISPKLFLRTLRINGVIEQMKNKSMSSLTQLALEHHYFDQTHFIKDFKQFTGLNPSKFLKSINPDGDILNLHID</sequence>
<comment type="caution">
    <text evidence="5">The sequence shown here is derived from an EMBL/GenBank/DDBJ whole genome shotgun (WGS) entry which is preliminary data.</text>
</comment>
<dbReference type="PROSITE" id="PS01124">
    <property type="entry name" value="HTH_ARAC_FAMILY_2"/>
    <property type="match status" value="1"/>
</dbReference>
<feature type="domain" description="HTH araC/xylS-type" evidence="4">
    <location>
        <begin position="177"/>
        <end position="254"/>
    </location>
</feature>
<dbReference type="RefSeq" id="WP_120199320.1">
    <property type="nucleotide sequence ID" value="NZ_RAQJ01000001.1"/>
</dbReference>
<keyword evidence="6" id="KW-1185">Reference proteome</keyword>
<organism evidence="5 6">
    <name type="scientific">Ichthyenterobacterium magnum</name>
    <dbReference type="NCBI Taxonomy" id="1230530"/>
    <lineage>
        <taxon>Bacteria</taxon>
        <taxon>Pseudomonadati</taxon>
        <taxon>Bacteroidota</taxon>
        <taxon>Flavobacteriia</taxon>
        <taxon>Flavobacteriales</taxon>
        <taxon>Flavobacteriaceae</taxon>
        <taxon>Ichthyenterobacterium</taxon>
    </lineage>
</organism>
<keyword evidence="3" id="KW-0804">Transcription</keyword>
<dbReference type="InterPro" id="IPR050204">
    <property type="entry name" value="AraC_XylS_family_regulators"/>
</dbReference>
<dbReference type="InterPro" id="IPR046532">
    <property type="entry name" value="DUF6597"/>
</dbReference>
<dbReference type="PANTHER" id="PTHR46796:SF13">
    <property type="entry name" value="HTH-TYPE TRANSCRIPTIONAL ACTIVATOR RHAS"/>
    <property type="match status" value="1"/>
</dbReference>
<dbReference type="SUPFAM" id="SSF46689">
    <property type="entry name" value="Homeodomain-like"/>
    <property type="match status" value="1"/>
</dbReference>
<evidence type="ECO:0000259" key="4">
    <source>
        <dbReference type="PROSITE" id="PS01124"/>
    </source>
</evidence>
<dbReference type="OrthoDB" id="323290at2"/>
<dbReference type="SMART" id="SM00342">
    <property type="entry name" value="HTH_ARAC"/>
    <property type="match status" value="1"/>
</dbReference>
<name>A0A420DUW9_9FLAO</name>
<evidence type="ECO:0000313" key="6">
    <source>
        <dbReference type="Proteomes" id="UP000284892"/>
    </source>
</evidence>
<evidence type="ECO:0000256" key="3">
    <source>
        <dbReference type="ARBA" id="ARBA00023163"/>
    </source>
</evidence>
<dbReference type="Pfam" id="PF12833">
    <property type="entry name" value="HTH_18"/>
    <property type="match status" value="1"/>
</dbReference>
<keyword evidence="1" id="KW-0805">Transcription regulation</keyword>
<gene>
    <name evidence="5" type="ORF">BXY80_0162</name>
</gene>
<reference evidence="5 6" key="1">
    <citation type="submission" date="2018-09" db="EMBL/GenBank/DDBJ databases">
        <title>Genomic Encyclopedia of Archaeal and Bacterial Type Strains, Phase II (KMG-II): from individual species to whole genera.</title>
        <authorList>
            <person name="Goeker M."/>
        </authorList>
    </citation>
    <scope>NUCLEOTIDE SEQUENCE [LARGE SCALE GENOMIC DNA]</scope>
    <source>
        <strain evidence="5 6">DSM 26283</strain>
    </source>
</reference>
<evidence type="ECO:0000313" key="5">
    <source>
        <dbReference type="EMBL" id="RKE98091.1"/>
    </source>
</evidence>
<dbReference type="Pfam" id="PF20240">
    <property type="entry name" value="DUF6597"/>
    <property type="match status" value="1"/>
</dbReference>
<dbReference type="InterPro" id="IPR018060">
    <property type="entry name" value="HTH_AraC"/>
</dbReference>
<dbReference type="Gene3D" id="1.10.10.60">
    <property type="entry name" value="Homeodomain-like"/>
    <property type="match status" value="1"/>
</dbReference>
<dbReference type="AlphaFoldDB" id="A0A420DUW9"/>
<dbReference type="EMBL" id="RAQJ01000001">
    <property type="protein sequence ID" value="RKE98091.1"/>
    <property type="molecule type" value="Genomic_DNA"/>
</dbReference>
<dbReference type="PANTHER" id="PTHR46796">
    <property type="entry name" value="HTH-TYPE TRANSCRIPTIONAL ACTIVATOR RHAS-RELATED"/>
    <property type="match status" value="1"/>
</dbReference>
<dbReference type="InterPro" id="IPR009057">
    <property type="entry name" value="Homeodomain-like_sf"/>
</dbReference>
<accession>A0A420DUW9</accession>
<dbReference type="GO" id="GO:0003700">
    <property type="term" value="F:DNA-binding transcription factor activity"/>
    <property type="evidence" value="ECO:0007669"/>
    <property type="project" value="InterPro"/>
</dbReference>
<proteinExistence type="predicted"/>
<dbReference type="GO" id="GO:0043565">
    <property type="term" value="F:sequence-specific DNA binding"/>
    <property type="evidence" value="ECO:0007669"/>
    <property type="project" value="InterPro"/>
</dbReference>
<evidence type="ECO:0000256" key="1">
    <source>
        <dbReference type="ARBA" id="ARBA00023015"/>
    </source>
</evidence>
<keyword evidence="2" id="KW-0238">DNA-binding</keyword>